<accession>A0A0B7I0V1</accession>
<organism evidence="1 2">
    <name type="scientific">Capnocytophaga canis</name>
    <dbReference type="NCBI Taxonomy" id="1848903"/>
    <lineage>
        <taxon>Bacteria</taxon>
        <taxon>Pseudomonadati</taxon>
        <taxon>Bacteroidota</taxon>
        <taxon>Flavobacteriia</taxon>
        <taxon>Flavobacteriales</taxon>
        <taxon>Flavobacteriaceae</taxon>
        <taxon>Capnocytophaga</taxon>
    </lineage>
</organism>
<proteinExistence type="predicted"/>
<keyword evidence="2" id="KW-1185">Reference proteome</keyword>
<protein>
    <submittedName>
        <fullName evidence="1">Uncharacterized protein</fullName>
    </submittedName>
</protein>
<sequence length="55" mass="6511">MSLLNQEQPPLGHIIEAVIVSCYEKENSTIFDWIRAIFFSFDEFVFFCPTEITFF</sequence>
<dbReference type="AlphaFoldDB" id="A0A0B7I0V1"/>
<gene>
    <name evidence="1" type="ORF">CCAND38_100043</name>
</gene>
<evidence type="ECO:0000313" key="2">
    <source>
        <dbReference type="Proteomes" id="UP000045051"/>
    </source>
</evidence>
<evidence type="ECO:0000313" key="1">
    <source>
        <dbReference type="EMBL" id="CEN43388.1"/>
    </source>
</evidence>
<name>A0A0B7I0V1_9FLAO</name>
<dbReference type="EMBL" id="CDOI01000002">
    <property type="protein sequence ID" value="CEN43388.1"/>
    <property type="molecule type" value="Genomic_DNA"/>
</dbReference>
<reference evidence="1 2" key="1">
    <citation type="submission" date="2015-01" db="EMBL/GenBank/DDBJ databases">
        <authorList>
            <person name="Xiang T."/>
            <person name="Song Y."/>
            <person name="Huang L."/>
            <person name="Wang B."/>
            <person name="Wu P."/>
        </authorList>
    </citation>
    <scope>NUCLEOTIDE SEQUENCE [LARGE SCALE GENOMIC DNA]</scope>
    <source>
        <strain evidence="1 2">CcD38</strain>
    </source>
</reference>
<dbReference type="Proteomes" id="UP000045051">
    <property type="component" value="Unassembled WGS sequence"/>
</dbReference>